<dbReference type="InterPro" id="IPR008306">
    <property type="entry name" value="UCP018008"/>
</dbReference>
<reference evidence="1" key="1">
    <citation type="journal article" date="2021" name="PeerJ">
        <title>Extensive microbial diversity within the chicken gut microbiome revealed by metagenomics and culture.</title>
        <authorList>
            <person name="Gilroy R."/>
            <person name="Ravi A."/>
            <person name="Getino M."/>
            <person name="Pursley I."/>
            <person name="Horton D.L."/>
            <person name="Alikhan N.F."/>
            <person name="Baker D."/>
            <person name="Gharbi K."/>
            <person name="Hall N."/>
            <person name="Watson M."/>
            <person name="Adriaenssens E.M."/>
            <person name="Foster-Nyarko E."/>
            <person name="Jarju S."/>
            <person name="Secka A."/>
            <person name="Antonio M."/>
            <person name="Oren A."/>
            <person name="Chaudhuri R.R."/>
            <person name="La Ragione R."/>
            <person name="Hildebrand F."/>
            <person name="Pallen M.J."/>
        </authorList>
    </citation>
    <scope>NUCLEOTIDE SEQUENCE</scope>
    <source>
        <strain evidence="1">6019</strain>
    </source>
</reference>
<dbReference type="AlphaFoldDB" id="A0A921DXB6"/>
<dbReference type="Proteomes" id="UP000763505">
    <property type="component" value="Unassembled WGS sequence"/>
</dbReference>
<dbReference type="Pfam" id="PF04250">
    <property type="entry name" value="DUF429"/>
    <property type="match status" value="1"/>
</dbReference>
<gene>
    <name evidence="1" type="ORF">K8V35_06030</name>
</gene>
<sequence>MRFIGIDLAWTTKNETGICVLDDGGNILHLSAEVYSNDEIIEIIQEFYQHPTFVAIDAPIVVPNETGSRPAESALARDLIHNHRIRAFHCSRSYLTKHYGSIRAEVIAQRLISDMNFKVGYFQGEDCVVETLPTGIIAGLFPEHAPFKYKIKKGINTQFAGEELIRLASLFEENGLLNELAINSQLKYSKNLHKHLEDQIDAFLCAYMGYRLQYKGTKVLIYGDYSKGFILLPLEER</sequence>
<name>A0A921DXB6_9STAP</name>
<reference evidence="1" key="2">
    <citation type="submission" date="2021-09" db="EMBL/GenBank/DDBJ databases">
        <authorList>
            <person name="Gilroy R."/>
        </authorList>
    </citation>
    <scope>NUCLEOTIDE SEQUENCE</scope>
    <source>
        <strain evidence="1">6019</strain>
    </source>
</reference>
<comment type="caution">
    <text evidence="1">The sequence shown here is derived from an EMBL/GenBank/DDBJ whole genome shotgun (WGS) entry which is preliminary data.</text>
</comment>
<dbReference type="InterPro" id="IPR007362">
    <property type="entry name" value="DUF429"/>
</dbReference>
<dbReference type="EMBL" id="DYYI01000069">
    <property type="protein sequence ID" value="HJE19891.1"/>
    <property type="molecule type" value="Genomic_DNA"/>
</dbReference>
<organism evidence="1 2">
    <name type="scientific">Aliicoccus persicus</name>
    <dbReference type="NCBI Taxonomy" id="930138"/>
    <lineage>
        <taxon>Bacteria</taxon>
        <taxon>Bacillati</taxon>
        <taxon>Bacillota</taxon>
        <taxon>Bacilli</taxon>
        <taxon>Bacillales</taxon>
        <taxon>Staphylococcaceae</taxon>
        <taxon>Aliicoccus</taxon>
    </lineage>
</organism>
<proteinExistence type="predicted"/>
<dbReference type="PIRSF" id="PIRSF018008">
    <property type="entry name" value="UCP018008"/>
    <property type="match status" value="1"/>
</dbReference>
<protein>
    <submittedName>
        <fullName evidence="1">DUF429 domain-containing protein</fullName>
    </submittedName>
</protein>
<accession>A0A921DXB6</accession>
<evidence type="ECO:0000313" key="2">
    <source>
        <dbReference type="Proteomes" id="UP000763505"/>
    </source>
</evidence>
<evidence type="ECO:0000313" key="1">
    <source>
        <dbReference type="EMBL" id="HJE19891.1"/>
    </source>
</evidence>